<dbReference type="Gene3D" id="1.10.443.10">
    <property type="entry name" value="Intergrase catalytic core"/>
    <property type="match status" value="1"/>
</dbReference>
<dbReference type="PANTHER" id="PTHR30349:SF41">
    <property type="entry name" value="INTEGRASE_RECOMBINASE PROTEIN MJ0367-RELATED"/>
    <property type="match status" value="1"/>
</dbReference>
<dbReference type="InterPro" id="IPR010998">
    <property type="entry name" value="Integrase_recombinase_N"/>
</dbReference>
<keyword evidence="3" id="KW-0238">DNA-binding</keyword>
<dbReference type="Gene3D" id="1.10.150.130">
    <property type="match status" value="1"/>
</dbReference>
<comment type="similarity">
    <text evidence="1">Belongs to the 'phage' integrase family.</text>
</comment>
<dbReference type="InterPro" id="IPR002104">
    <property type="entry name" value="Integrase_catalytic"/>
</dbReference>
<evidence type="ECO:0000256" key="2">
    <source>
        <dbReference type="ARBA" id="ARBA00022908"/>
    </source>
</evidence>
<gene>
    <name evidence="6" type="ORF">CBI30_04910</name>
</gene>
<dbReference type="InterPro" id="IPR050090">
    <property type="entry name" value="Tyrosine_recombinase_XerCD"/>
</dbReference>
<dbReference type="Proteomes" id="UP000198104">
    <property type="component" value="Unassembled WGS sequence"/>
</dbReference>
<accession>A0A254QA68</accession>
<evidence type="ECO:0000256" key="3">
    <source>
        <dbReference type="ARBA" id="ARBA00023125"/>
    </source>
</evidence>
<feature type="domain" description="Tyr recombinase" evidence="5">
    <location>
        <begin position="195"/>
        <end position="406"/>
    </location>
</feature>
<keyword evidence="4" id="KW-0233">DNA recombination</keyword>
<dbReference type="RefSeq" id="WP_088527200.1">
    <property type="nucleotide sequence ID" value="NZ_NGUO01000008.1"/>
</dbReference>
<protein>
    <recommendedName>
        <fullName evidence="5">Tyr recombinase domain-containing protein</fullName>
    </recommendedName>
</protein>
<dbReference type="GO" id="GO:0006310">
    <property type="term" value="P:DNA recombination"/>
    <property type="evidence" value="ECO:0007669"/>
    <property type="project" value="UniProtKB-KW"/>
</dbReference>
<sequence length="406" mass="46973">MNNLSLLFSTVIADDEPIKLLDGAVTLYKRPSSHQWQCRFKLSTGAWHSASTGSDQVAEATTQAIAIYETVKVKLASDLAIKTKTFRQLATQELAAAARVVQANPNKRTHVDYIHIYTKYLIPFFGNYQINDITQELVDDYVAWRISKMGKNPKTYTQRRHAGLYKRVIERARDQGLIHRNRTIPLLEVNADRAEIRPAFNQQEVNYLQEYMRDWERFGRNQRSNHMRRLCRVYVEFLLGTGIRQGTESMPIRWKALQWHWIGEQRYLRIWVSGKTGPRYLIARHFVIEALERLIAWQALPYDNLEAVIEAKLDRKVFVFPEGDAPHSLDDVFERLMVESNLLKDATGKNRTLYSLRHTYATFALAEGIDIHTLARQMGTSVGMIERHYSKLTPMMSAERLAGAIM</sequence>
<dbReference type="GO" id="GO:0003677">
    <property type="term" value="F:DNA binding"/>
    <property type="evidence" value="ECO:0007669"/>
    <property type="project" value="UniProtKB-KW"/>
</dbReference>
<dbReference type="GO" id="GO:0015074">
    <property type="term" value="P:DNA integration"/>
    <property type="evidence" value="ECO:0007669"/>
    <property type="project" value="UniProtKB-KW"/>
</dbReference>
<dbReference type="PANTHER" id="PTHR30349">
    <property type="entry name" value="PHAGE INTEGRASE-RELATED"/>
    <property type="match status" value="1"/>
</dbReference>
<evidence type="ECO:0000256" key="1">
    <source>
        <dbReference type="ARBA" id="ARBA00008857"/>
    </source>
</evidence>
<dbReference type="EMBL" id="NGUO01000008">
    <property type="protein sequence ID" value="OWS71797.1"/>
    <property type="molecule type" value="Genomic_DNA"/>
</dbReference>
<reference evidence="6 7" key="1">
    <citation type="submission" date="2017-05" db="EMBL/GenBank/DDBJ databases">
        <title>Polynucleobacter sp. MWH-K35W1 isolated from the permanently anoxic monimolimnion of a meromictic lake.</title>
        <authorList>
            <person name="Hahn M.W."/>
        </authorList>
    </citation>
    <scope>NUCLEOTIDE SEQUENCE [LARGE SCALE GENOMIC DNA]</scope>
    <source>
        <strain evidence="6 7">MWH-K35W1</strain>
    </source>
</reference>
<dbReference type="AlphaFoldDB" id="A0A254QA68"/>
<name>A0A254QA68_9BURK</name>
<keyword evidence="2" id="KW-0229">DNA integration</keyword>
<comment type="caution">
    <text evidence="6">The sequence shown here is derived from an EMBL/GenBank/DDBJ whole genome shotgun (WGS) entry which is preliminary data.</text>
</comment>
<dbReference type="InterPro" id="IPR013762">
    <property type="entry name" value="Integrase-like_cat_sf"/>
</dbReference>
<dbReference type="SUPFAM" id="SSF56349">
    <property type="entry name" value="DNA breaking-rejoining enzymes"/>
    <property type="match status" value="1"/>
</dbReference>
<dbReference type="OrthoDB" id="102994at2"/>
<evidence type="ECO:0000259" key="5">
    <source>
        <dbReference type="PROSITE" id="PS51898"/>
    </source>
</evidence>
<dbReference type="PROSITE" id="PS51898">
    <property type="entry name" value="TYR_RECOMBINASE"/>
    <property type="match status" value="1"/>
</dbReference>
<evidence type="ECO:0000313" key="6">
    <source>
        <dbReference type="EMBL" id="OWS71797.1"/>
    </source>
</evidence>
<keyword evidence="7" id="KW-1185">Reference proteome</keyword>
<proteinExistence type="inferred from homology"/>
<evidence type="ECO:0000256" key="4">
    <source>
        <dbReference type="ARBA" id="ARBA00023172"/>
    </source>
</evidence>
<evidence type="ECO:0000313" key="7">
    <source>
        <dbReference type="Proteomes" id="UP000198104"/>
    </source>
</evidence>
<organism evidence="6 7">
    <name type="scientific">Polynucleobacter aenigmaticus</name>
    <dbReference type="NCBI Taxonomy" id="1743164"/>
    <lineage>
        <taxon>Bacteria</taxon>
        <taxon>Pseudomonadati</taxon>
        <taxon>Pseudomonadota</taxon>
        <taxon>Betaproteobacteria</taxon>
        <taxon>Burkholderiales</taxon>
        <taxon>Burkholderiaceae</taxon>
        <taxon>Polynucleobacter</taxon>
    </lineage>
</organism>
<dbReference type="InterPro" id="IPR011010">
    <property type="entry name" value="DNA_brk_join_enz"/>
</dbReference>